<dbReference type="PANTHER" id="PTHR34406:SF1">
    <property type="entry name" value="PROTEIN YCEI"/>
    <property type="match status" value="1"/>
</dbReference>
<evidence type="ECO:0000259" key="1">
    <source>
        <dbReference type="SMART" id="SM00867"/>
    </source>
</evidence>
<accession>A0ABU0BTA7</accession>
<dbReference type="EMBL" id="JAUSVF010000001">
    <property type="protein sequence ID" value="MDQ0320092.1"/>
    <property type="molecule type" value="Genomic_DNA"/>
</dbReference>
<dbReference type="Pfam" id="PF04264">
    <property type="entry name" value="YceI"/>
    <property type="match status" value="1"/>
</dbReference>
<proteinExistence type="predicted"/>
<protein>
    <submittedName>
        <fullName evidence="2">Polyisoprenoid-binding protein YceI</fullName>
    </submittedName>
</protein>
<feature type="domain" description="Lipid/polyisoprenoid-binding YceI-like" evidence="1">
    <location>
        <begin position="35"/>
        <end position="192"/>
    </location>
</feature>
<dbReference type="SMART" id="SM00867">
    <property type="entry name" value="YceI"/>
    <property type="match status" value="1"/>
</dbReference>
<comment type="caution">
    <text evidence="2">The sequence shown here is derived from an EMBL/GenBank/DDBJ whole genome shotgun (WGS) entry which is preliminary data.</text>
</comment>
<dbReference type="InterPro" id="IPR007372">
    <property type="entry name" value="Lipid/polyisoprenoid-bd_YceI"/>
</dbReference>
<evidence type="ECO:0000313" key="2">
    <source>
        <dbReference type="EMBL" id="MDQ0320092.1"/>
    </source>
</evidence>
<sequence>MGRWATLGTVVVGLVLLAATPGWSRTLSLDEAAGRYSIDGSSRIGFSVGQVGGGGISGNFSKFSGTFKLDQNDIRRSVVEFSLFPEAVETGEPRVESFLRSRAIFDAEHFPQIVFRSTKITQTGEDTAEIEGKLTAKGTTRTEHFEAKLTKWNARVISFRIEGSIFRAPYNMAVSIPIYSNVVQFNMTVNGMRR</sequence>
<dbReference type="SUPFAM" id="SSF101874">
    <property type="entry name" value="YceI-like"/>
    <property type="match status" value="1"/>
</dbReference>
<organism evidence="2 3">
    <name type="scientific">Pararhizobium capsulatum DSM 1112</name>
    <dbReference type="NCBI Taxonomy" id="1121113"/>
    <lineage>
        <taxon>Bacteria</taxon>
        <taxon>Pseudomonadati</taxon>
        <taxon>Pseudomonadota</taxon>
        <taxon>Alphaproteobacteria</taxon>
        <taxon>Hyphomicrobiales</taxon>
        <taxon>Rhizobiaceae</taxon>
        <taxon>Rhizobium/Agrobacterium group</taxon>
        <taxon>Pararhizobium</taxon>
    </lineage>
</organism>
<keyword evidence="3" id="KW-1185">Reference proteome</keyword>
<reference evidence="2 3" key="1">
    <citation type="submission" date="2023-07" db="EMBL/GenBank/DDBJ databases">
        <title>Genomic Encyclopedia of Type Strains, Phase IV (KMG-IV): sequencing the most valuable type-strain genomes for metagenomic binning, comparative biology and taxonomic classification.</title>
        <authorList>
            <person name="Goeker M."/>
        </authorList>
    </citation>
    <scope>NUCLEOTIDE SEQUENCE [LARGE SCALE GENOMIC DNA]</scope>
    <source>
        <strain evidence="2 3">DSM 1112</strain>
    </source>
</reference>
<dbReference type="InterPro" id="IPR036761">
    <property type="entry name" value="TTHA0802/YceI-like_sf"/>
</dbReference>
<dbReference type="Proteomes" id="UP001230207">
    <property type="component" value="Unassembled WGS sequence"/>
</dbReference>
<dbReference type="Gene3D" id="2.40.128.110">
    <property type="entry name" value="Lipid/polyisoprenoid-binding, YceI-like"/>
    <property type="match status" value="1"/>
</dbReference>
<dbReference type="RefSeq" id="WP_307229516.1">
    <property type="nucleotide sequence ID" value="NZ_JAUSVF010000001.1"/>
</dbReference>
<evidence type="ECO:0000313" key="3">
    <source>
        <dbReference type="Proteomes" id="UP001230207"/>
    </source>
</evidence>
<gene>
    <name evidence="2" type="ORF">QO002_002230</name>
</gene>
<name>A0ABU0BTA7_9HYPH</name>
<dbReference type="PANTHER" id="PTHR34406">
    <property type="entry name" value="PROTEIN YCEI"/>
    <property type="match status" value="1"/>
</dbReference>